<sequence>MDEDERDGVSESAILDDTALSRRLGLRWRYRRLYEHQLAELSRAQENFEIAVFPFQKNKWRYEIAWRQQLSLILKPYVALTQEEQELEAQGKLKALQIVPQVTSDKLMIGVASSDLPPDLVLFYLAFLAANGVETWEAALRLDTASPCFEGLPSVLVMRLLSVIDRLQRDDVQAAAATCYTQHAVLSQRLQNARRFVVVTAVELWRRHVHATVVSKRCASVAAIVELRHRQWHCTPRTPPGLMFRALKTLALGLTWHRRVPDGPVFRCCCVLTSSSGAERHSWPMSMRGAVAFQQRE</sequence>
<dbReference type="AlphaFoldDB" id="A0A836CF33"/>
<evidence type="ECO:0000313" key="2">
    <source>
        <dbReference type="Proteomes" id="UP000664859"/>
    </source>
</evidence>
<keyword evidence="2" id="KW-1185">Reference proteome</keyword>
<reference evidence="1" key="1">
    <citation type="submission" date="2021-02" db="EMBL/GenBank/DDBJ databases">
        <title>First Annotated Genome of the Yellow-green Alga Tribonema minus.</title>
        <authorList>
            <person name="Mahan K.M."/>
        </authorList>
    </citation>
    <scope>NUCLEOTIDE SEQUENCE</scope>
    <source>
        <strain evidence="1">UTEX B ZZ1240</strain>
    </source>
</reference>
<organism evidence="1 2">
    <name type="scientific">Tribonema minus</name>
    <dbReference type="NCBI Taxonomy" id="303371"/>
    <lineage>
        <taxon>Eukaryota</taxon>
        <taxon>Sar</taxon>
        <taxon>Stramenopiles</taxon>
        <taxon>Ochrophyta</taxon>
        <taxon>PX clade</taxon>
        <taxon>Xanthophyceae</taxon>
        <taxon>Tribonematales</taxon>
        <taxon>Tribonemataceae</taxon>
        <taxon>Tribonema</taxon>
    </lineage>
</organism>
<gene>
    <name evidence="1" type="ORF">JKP88DRAFT_245013</name>
</gene>
<proteinExistence type="predicted"/>
<name>A0A836CF33_9STRA</name>
<dbReference type="EMBL" id="JAFCMP010000179">
    <property type="protein sequence ID" value="KAG5184150.1"/>
    <property type="molecule type" value="Genomic_DNA"/>
</dbReference>
<comment type="caution">
    <text evidence="1">The sequence shown here is derived from an EMBL/GenBank/DDBJ whole genome shotgun (WGS) entry which is preliminary data.</text>
</comment>
<evidence type="ECO:0000313" key="1">
    <source>
        <dbReference type="EMBL" id="KAG5184150.1"/>
    </source>
</evidence>
<protein>
    <submittedName>
        <fullName evidence="1">Uncharacterized protein</fullName>
    </submittedName>
</protein>
<accession>A0A836CF33</accession>
<dbReference type="Proteomes" id="UP000664859">
    <property type="component" value="Unassembled WGS sequence"/>
</dbReference>